<evidence type="ECO:0000313" key="3">
    <source>
        <dbReference type="Proteomes" id="UP000181917"/>
    </source>
</evidence>
<keyword evidence="3" id="KW-1185">Reference proteome</keyword>
<dbReference type="Proteomes" id="UP000181917">
    <property type="component" value="Unassembled WGS sequence"/>
</dbReference>
<dbReference type="RefSeq" id="WP_074703524.1">
    <property type="nucleotide sequence ID" value="NZ_CP018865.1"/>
</dbReference>
<reference evidence="2 3" key="1">
    <citation type="submission" date="2016-10" db="EMBL/GenBank/DDBJ databases">
        <authorList>
            <person name="de Groot N.N."/>
        </authorList>
    </citation>
    <scope>NUCLEOTIDE SEQUENCE [LARGE SCALE GENOMIC DNA]</scope>
    <source>
        <strain evidence="2 3">DSM 20117</strain>
    </source>
</reference>
<evidence type="ECO:0000313" key="2">
    <source>
        <dbReference type="EMBL" id="SDR29863.1"/>
    </source>
</evidence>
<dbReference type="SUPFAM" id="SSF69118">
    <property type="entry name" value="AhpD-like"/>
    <property type="match status" value="1"/>
</dbReference>
<feature type="domain" description="Carboxymuconolactone decarboxylase-like" evidence="1">
    <location>
        <begin position="35"/>
        <end position="116"/>
    </location>
</feature>
<dbReference type="Gene3D" id="1.20.1290.10">
    <property type="entry name" value="AhpD-like"/>
    <property type="match status" value="1"/>
</dbReference>
<gene>
    <name evidence="2" type="ORF">SAMN04489742_4740</name>
</gene>
<organism evidence="2 3">
    <name type="scientific">Crystallibacter crystallopoietes</name>
    <dbReference type="NCBI Taxonomy" id="37928"/>
    <lineage>
        <taxon>Bacteria</taxon>
        <taxon>Bacillati</taxon>
        <taxon>Actinomycetota</taxon>
        <taxon>Actinomycetes</taxon>
        <taxon>Micrococcales</taxon>
        <taxon>Micrococcaceae</taxon>
        <taxon>Crystallibacter</taxon>
    </lineage>
</organism>
<dbReference type="InterPro" id="IPR029032">
    <property type="entry name" value="AhpD-like"/>
</dbReference>
<dbReference type="EMBL" id="FNKH01000003">
    <property type="protein sequence ID" value="SDR29863.1"/>
    <property type="molecule type" value="Genomic_DNA"/>
</dbReference>
<proteinExistence type="predicted"/>
<dbReference type="STRING" id="37928.SAMN04489742_4740"/>
<dbReference type="GO" id="GO:0051920">
    <property type="term" value="F:peroxiredoxin activity"/>
    <property type="evidence" value="ECO:0007669"/>
    <property type="project" value="InterPro"/>
</dbReference>
<dbReference type="Pfam" id="PF02627">
    <property type="entry name" value="CMD"/>
    <property type="match status" value="1"/>
</dbReference>
<dbReference type="InterPro" id="IPR003779">
    <property type="entry name" value="CMD-like"/>
</dbReference>
<accession>A0A1H1HWR7</accession>
<name>A0A1H1HWR7_9MICC</name>
<dbReference type="PANTHER" id="PTHR33570:SF9">
    <property type="entry name" value="BLL4600 PROTEIN"/>
    <property type="match status" value="1"/>
</dbReference>
<dbReference type="AlphaFoldDB" id="A0A1H1HWR7"/>
<dbReference type="InterPro" id="IPR052512">
    <property type="entry name" value="4CMD/NDH-1_regulator"/>
</dbReference>
<dbReference type="KEGG" id="acry:AC20117_23055"/>
<sequence length="134" mass="14287">MTATPALTGPEMRRQLFGPNSDASLAKGAAAELVPDFNEFVDEHVFGGVWTDQRLELRYRSLVTISALVVLGREAQLRGHIAAGLRAGLTREEILGAVTHLAFYAGLPATYSALETVRQAFGDIDAFGGDGGLQ</sequence>
<dbReference type="PANTHER" id="PTHR33570">
    <property type="entry name" value="4-CARBOXYMUCONOLACTONE DECARBOXYLASE FAMILY PROTEIN"/>
    <property type="match status" value="1"/>
</dbReference>
<evidence type="ECO:0000259" key="1">
    <source>
        <dbReference type="Pfam" id="PF02627"/>
    </source>
</evidence>
<protein>
    <submittedName>
        <fullName evidence="2">4-carboxymuconolactone decarboxylase</fullName>
    </submittedName>
</protein>